<dbReference type="PROSITE" id="PS00657">
    <property type="entry name" value="FORK_HEAD_1"/>
    <property type="match status" value="1"/>
</dbReference>
<dbReference type="AlphaFoldDB" id="A0A8T0A3L1"/>
<reference evidence="1" key="1">
    <citation type="journal article" date="2020" name="Ecol. Evol.">
        <title>Genome structure and content of the rice root-knot nematode (Meloidogyne graminicola).</title>
        <authorList>
            <person name="Phan N.T."/>
            <person name="Danchin E.G.J."/>
            <person name="Klopp C."/>
            <person name="Perfus-Barbeoch L."/>
            <person name="Kozlowski D.K."/>
            <person name="Koutsovoulos G.D."/>
            <person name="Lopez-Roques C."/>
            <person name="Bouchez O."/>
            <person name="Zahm M."/>
            <person name="Besnard G."/>
            <person name="Bellafiore S."/>
        </authorList>
    </citation>
    <scope>NUCLEOTIDE SEQUENCE</scope>
    <source>
        <strain evidence="1">VN-18</strain>
    </source>
</reference>
<organism evidence="1 2">
    <name type="scientific">Meloidogyne graminicola</name>
    <dbReference type="NCBI Taxonomy" id="189291"/>
    <lineage>
        <taxon>Eukaryota</taxon>
        <taxon>Metazoa</taxon>
        <taxon>Ecdysozoa</taxon>
        <taxon>Nematoda</taxon>
        <taxon>Chromadorea</taxon>
        <taxon>Rhabditida</taxon>
        <taxon>Tylenchina</taxon>
        <taxon>Tylenchomorpha</taxon>
        <taxon>Tylenchoidea</taxon>
        <taxon>Meloidogynidae</taxon>
        <taxon>Meloidogyninae</taxon>
        <taxon>Meloidogyne</taxon>
    </lineage>
</organism>
<comment type="caution">
    <text evidence="1">The sequence shown here is derived from an EMBL/GenBank/DDBJ whole genome shotgun (WGS) entry which is preliminary data.</text>
</comment>
<keyword evidence="2" id="KW-1185">Reference proteome</keyword>
<gene>
    <name evidence="1" type="ORF">Mgra_00000347</name>
</gene>
<proteinExistence type="predicted"/>
<dbReference type="GO" id="GO:0043565">
    <property type="term" value="F:sequence-specific DNA binding"/>
    <property type="evidence" value="ECO:0007669"/>
    <property type="project" value="InterPro"/>
</dbReference>
<dbReference type="InterPro" id="IPR018122">
    <property type="entry name" value="TF_fork_head_CS_1"/>
</dbReference>
<name>A0A8T0A3L1_9BILA</name>
<evidence type="ECO:0000313" key="1">
    <source>
        <dbReference type="EMBL" id="KAF7639909.1"/>
    </source>
</evidence>
<protein>
    <submittedName>
        <fullName evidence="1">Fork-head domain-containing protein</fullName>
    </submittedName>
</protein>
<evidence type="ECO:0000313" key="2">
    <source>
        <dbReference type="Proteomes" id="UP000605970"/>
    </source>
</evidence>
<dbReference type="GO" id="GO:0003700">
    <property type="term" value="F:DNA-binding transcription factor activity"/>
    <property type="evidence" value="ECO:0007669"/>
    <property type="project" value="InterPro"/>
</dbReference>
<dbReference type="Proteomes" id="UP000605970">
    <property type="component" value="Unassembled WGS sequence"/>
</dbReference>
<sequence>MLKMKKHCEEKKQLILWVVWEILFKGKIELNQEKILKINKQNITVELRVKFYKLTFYSLFIQKINYIYECQKEENFEGVEDQKPPFSYIWLTYIAIQNSQKKCFH</sequence>
<dbReference type="EMBL" id="JABEBT010000002">
    <property type="protein sequence ID" value="KAF7639909.1"/>
    <property type="molecule type" value="Genomic_DNA"/>
</dbReference>
<accession>A0A8T0A3L1</accession>